<feature type="chain" id="PRO_5013903475" evidence="2">
    <location>
        <begin position="19"/>
        <end position="127"/>
    </location>
</feature>
<protein>
    <submittedName>
        <fullName evidence="3">Uncharacterized protein</fullName>
    </submittedName>
</protein>
<keyword evidence="2" id="KW-0732">Signal</keyword>
<accession>A0A2G9QN13</accession>
<keyword evidence="4" id="KW-1185">Reference proteome</keyword>
<reference evidence="4" key="1">
    <citation type="journal article" date="2017" name="Nat. Commun.">
        <title>The North American bullfrog draft genome provides insight into hormonal regulation of long noncoding RNA.</title>
        <authorList>
            <person name="Hammond S.A."/>
            <person name="Warren R.L."/>
            <person name="Vandervalk B.P."/>
            <person name="Kucuk E."/>
            <person name="Khan H."/>
            <person name="Gibb E.A."/>
            <person name="Pandoh P."/>
            <person name="Kirk H."/>
            <person name="Zhao Y."/>
            <person name="Jones M."/>
            <person name="Mungall A.J."/>
            <person name="Coope R."/>
            <person name="Pleasance S."/>
            <person name="Moore R.A."/>
            <person name="Holt R.A."/>
            <person name="Round J.M."/>
            <person name="Ohora S."/>
            <person name="Walle B.V."/>
            <person name="Veldhoen N."/>
            <person name="Helbing C.C."/>
            <person name="Birol I."/>
        </authorList>
    </citation>
    <scope>NUCLEOTIDE SEQUENCE [LARGE SCALE GENOMIC DNA]</scope>
</reference>
<keyword evidence="1" id="KW-0472">Membrane</keyword>
<keyword evidence="1" id="KW-1133">Transmembrane helix</keyword>
<dbReference type="Proteomes" id="UP000228934">
    <property type="component" value="Unassembled WGS sequence"/>
</dbReference>
<organism evidence="3 4">
    <name type="scientific">Aquarana catesbeiana</name>
    <name type="common">American bullfrog</name>
    <name type="synonym">Rana catesbeiana</name>
    <dbReference type="NCBI Taxonomy" id="8400"/>
    <lineage>
        <taxon>Eukaryota</taxon>
        <taxon>Metazoa</taxon>
        <taxon>Chordata</taxon>
        <taxon>Craniata</taxon>
        <taxon>Vertebrata</taxon>
        <taxon>Euteleostomi</taxon>
        <taxon>Amphibia</taxon>
        <taxon>Batrachia</taxon>
        <taxon>Anura</taxon>
        <taxon>Neobatrachia</taxon>
        <taxon>Ranoidea</taxon>
        <taxon>Ranidae</taxon>
        <taxon>Aquarana</taxon>
    </lineage>
</organism>
<keyword evidence="1" id="KW-0812">Transmembrane</keyword>
<name>A0A2G9QN13_AQUCT</name>
<sequence length="127" mass="14091">MIAVVAILQFMFCMTKLGLPCIHPTGPPGPQLGGSLESRTDLGLFASRGRLITDRIYTCLICTNHMFFFLLLSSFSPSFLLVFPPLVYPPSRDPTDIPWNPPGSPLEVCAQPTHRLLNILSTSEFWP</sequence>
<feature type="signal peptide" evidence="2">
    <location>
        <begin position="1"/>
        <end position="18"/>
    </location>
</feature>
<feature type="transmembrane region" description="Helical" evidence="1">
    <location>
        <begin position="67"/>
        <end position="88"/>
    </location>
</feature>
<dbReference type="AlphaFoldDB" id="A0A2G9QN13"/>
<dbReference type="EMBL" id="KV962625">
    <property type="protein sequence ID" value="PIO16483.1"/>
    <property type="molecule type" value="Genomic_DNA"/>
</dbReference>
<proteinExistence type="predicted"/>
<evidence type="ECO:0000256" key="2">
    <source>
        <dbReference type="SAM" id="SignalP"/>
    </source>
</evidence>
<evidence type="ECO:0000313" key="3">
    <source>
        <dbReference type="EMBL" id="PIO16483.1"/>
    </source>
</evidence>
<evidence type="ECO:0000313" key="4">
    <source>
        <dbReference type="Proteomes" id="UP000228934"/>
    </source>
</evidence>
<evidence type="ECO:0000256" key="1">
    <source>
        <dbReference type="SAM" id="Phobius"/>
    </source>
</evidence>
<gene>
    <name evidence="3" type="ORF">AB205_0213170</name>
</gene>